<keyword evidence="3" id="KW-1185">Reference proteome</keyword>
<gene>
    <name evidence="2" type="ORF">NDU88_000899</name>
</gene>
<name>A0AAV7NE70_PLEWA</name>
<evidence type="ECO:0000256" key="1">
    <source>
        <dbReference type="SAM" id="MobiDB-lite"/>
    </source>
</evidence>
<evidence type="ECO:0000313" key="2">
    <source>
        <dbReference type="EMBL" id="KAJ1112638.1"/>
    </source>
</evidence>
<evidence type="ECO:0000313" key="3">
    <source>
        <dbReference type="Proteomes" id="UP001066276"/>
    </source>
</evidence>
<feature type="region of interest" description="Disordered" evidence="1">
    <location>
        <begin position="185"/>
        <end position="211"/>
    </location>
</feature>
<proteinExistence type="predicted"/>
<organism evidence="2 3">
    <name type="scientific">Pleurodeles waltl</name>
    <name type="common">Iberian ribbed newt</name>
    <dbReference type="NCBI Taxonomy" id="8319"/>
    <lineage>
        <taxon>Eukaryota</taxon>
        <taxon>Metazoa</taxon>
        <taxon>Chordata</taxon>
        <taxon>Craniata</taxon>
        <taxon>Vertebrata</taxon>
        <taxon>Euteleostomi</taxon>
        <taxon>Amphibia</taxon>
        <taxon>Batrachia</taxon>
        <taxon>Caudata</taxon>
        <taxon>Salamandroidea</taxon>
        <taxon>Salamandridae</taxon>
        <taxon>Pleurodelinae</taxon>
        <taxon>Pleurodeles</taxon>
    </lineage>
</organism>
<dbReference type="AlphaFoldDB" id="A0AAV7NE70"/>
<dbReference type="EMBL" id="JANPWB010000012">
    <property type="protein sequence ID" value="KAJ1112638.1"/>
    <property type="molecule type" value="Genomic_DNA"/>
</dbReference>
<feature type="compositionally biased region" description="Acidic residues" evidence="1">
    <location>
        <begin position="145"/>
        <end position="158"/>
    </location>
</feature>
<reference evidence="2" key="1">
    <citation type="journal article" date="2022" name="bioRxiv">
        <title>Sequencing and chromosome-scale assembly of the giantPleurodeles waltlgenome.</title>
        <authorList>
            <person name="Brown T."/>
            <person name="Elewa A."/>
            <person name="Iarovenko S."/>
            <person name="Subramanian E."/>
            <person name="Araus A.J."/>
            <person name="Petzold A."/>
            <person name="Susuki M."/>
            <person name="Suzuki K.-i.T."/>
            <person name="Hayashi T."/>
            <person name="Toyoda A."/>
            <person name="Oliveira C."/>
            <person name="Osipova E."/>
            <person name="Leigh N.D."/>
            <person name="Simon A."/>
            <person name="Yun M.H."/>
        </authorList>
    </citation>
    <scope>NUCLEOTIDE SEQUENCE</scope>
    <source>
        <strain evidence="2">20211129_DDA</strain>
        <tissue evidence="2">Liver</tissue>
    </source>
</reference>
<sequence>MSSAEEKVKEAMRLLAEAVRLDLVVSGAAWPRPTRRASRGVAAAVIACSPLRTLKREQENQGVAGATREYKERPGPKVCRAGWGRAAEYKRPAVWMEVRVLQEVVGMSGTRSLGEDRGKEVPKGRNGVEAPRCMFEDMQLDYVEDSPEEGEIVEGESDKEERQGQEERGVQLMLFVVVSCRARQGNSSQPQRGWPHGHWQGGKIWDGHRPPHQGPFVEIRYEAILVGDYGLCSEDA</sequence>
<accession>A0AAV7NE70</accession>
<dbReference type="Proteomes" id="UP001066276">
    <property type="component" value="Chromosome 8"/>
</dbReference>
<feature type="region of interest" description="Disordered" evidence="1">
    <location>
        <begin position="145"/>
        <end position="166"/>
    </location>
</feature>
<comment type="caution">
    <text evidence="2">The sequence shown here is derived from an EMBL/GenBank/DDBJ whole genome shotgun (WGS) entry which is preliminary data.</text>
</comment>
<protein>
    <submittedName>
        <fullName evidence="2">Uncharacterized protein</fullName>
    </submittedName>
</protein>